<sequence length="1206" mass="136355">MRRWELTGSEYTKYWRVNIMWHTAEMVKIFEKMTEGYGYDIYQNRKLCVALCNDLFADYSVEKNIMQMLFQAGLGEAMKGVPFKSERELKMGLSNIEKFLMAQAIESSVRDDVLDVMRLAFVDKGINSEVKSAYQPVISKNFNDSHFKMTLPVIKEFADRIEASFKFLYANKGEEVDSVLEKCIITDKFGKMHSSRMDYELLTHDRSKNVTISIPEDDKKIFISGSTIEFVFLCSNHKRITTSYKINISKTTMLMQVAVCQMTEAEYNRTIDIVGLLIKTMDNGAKSTNTIMADGSSMSATNEQPAYTSSDIKEYSDALRREIHYLKQGKGKKYKIVNGNKLVKSDKGIYTYLFEMETELHLPDDAPVVVEAAGGLRAVGSVLSCEDFQILLLLDRDLNDKVSSAYLMVEPWKLLEALDKKMNSLNPNINKLAIKIMEEGPDLSTDTDIANVPKGQPAVEHKLETDDIVTVWGPPGTGKTYTMAKIANSYIAQGKSVLIVSHSNVSVDGVIKQVVKMLGTDKQSILEDGKILRFGYVRDDELSQNPYATSFNYALSKCDSYARQLEHLMAKRDELRAKNQMKSKEYDEVEHKIKEIRGEIRKEERKYVERAQVIGTTISRATIDPMFEERQFDLVMFDEVSMAYVPQVIAAAALAKEKFMCVGDFRQLAPISQSPDSRVLQVDIFSYLQIVDGKGNMYWHPWLVMLNEQRRMAPAISEFPSKFIYNRLLKDNAEVINGKKKRDNDLVIKSAPLPGDALNLIDLAGTYCAADKNTDGSRFNILSAVISFSTAVKAEQNHIETVGIITPYAAQVRLIRAMLKDYYTKGTTNVSCATVHQFQGSESDVIVFDAVESYPKSAVGYLMGKEPNQVARLINVAITRGKGKVITVANARFWENVFKGTNHIFYKLLQHIKNGKHQVIDNHDKTLQPYIESVNPGRMINIFMNEQDAISMFEQDMKKAKWQTVVSLPSGELRETEHQVFEILDEADSRGVDIKMKSNDYAKLPEQWKAYCVGTENATFPLIIIDDEVVWYGLPTAKWKFQVDKTTSMITVVHSMVRIKGKNTVEMIKALTDIETVVVGQNIRKLDNKKSKLVTNSFAASSGNSEDNGSILNYGLGAFIEEKEFCPKCKNHMILAKNARGTAYLKCSNKACKETKYLTVDLMNWYINSHNIKCPKRDGGELKGGLGKYGPYVRCNCGHFLKPDEI</sequence>
<feature type="domain" description="AAA+ ATPase" evidence="7">
    <location>
        <begin position="465"/>
        <end position="686"/>
    </location>
</feature>
<evidence type="ECO:0000256" key="1">
    <source>
        <dbReference type="ARBA" id="ARBA00007913"/>
    </source>
</evidence>
<accession>A0A413YT45</accession>
<dbReference type="InterPro" id="IPR041677">
    <property type="entry name" value="DNA2/NAM7_AAA_11"/>
</dbReference>
<dbReference type="Gene3D" id="3.40.50.300">
    <property type="entry name" value="P-loop containing nucleotide triphosphate hydrolases"/>
    <property type="match status" value="2"/>
</dbReference>
<protein>
    <recommendedName>
        <fullName evidence="7">AAA+ ATPase domain-containing protein</fullName>
    </recommendedName>
</protein>
<keyword evidence="5" id="KW-0067">ATP-binding</keyword>
<evidence type="ECO:0000313" key="9">
    <source>
        <dbReference type="Proteomes" id="UP000283513"/>
    </source>
</evidence>
<dbReference type="PANTHER" id="PTHR43788">
    <property type="entry name" value="DNA2/NAM7 HELICASE FAMILY MEMBER"/>
    <property type="match status" value="1"/>
</dbReference>
<evidence type="ECO:0000256" key="5">
    <source>
        <dbReference type="ARBA" id="ARBA00022840"/>
    </source>
</evidence>
<gene>
    <name evidence="8" type="ORF">DW856_19135</name>
</gene>
<dbReference type="InterPro" id="IPR003593">
    <property type="entry name" value="AAA+_ATPase"/>
</dbReference>
<dbReference type="SMART" id="SM00382">
    <property type="entry name" value="AAA"/>
    <property type="match status" value="1"/>
</dbReference>
<evidence type="ECO:0000256" key="6">
    <source>
        <dbReference type="SAM" id="Coils"/>
    </source>
</evidence>
<feature type="coiled-coil region" evidence="6">
    <location>
        <begin position="558"/>
        <end position="606"/>
    </location>
</feature>
<keyword evidence="4" id="KW-0347">Helicase</keyword>
<comment type="similarity">
    <text evidence="1">Belongs to the DNA2/NAM7 helicase family.</text>
</comment>
<dbReference type="SUPFAM" id="SSF52540">
    <property type="entry name" value="P-loop containing nucleoside triphosphate hydrolases"/>
    <property type="match status" value="1"/>
</dbReference>
<dbReference type="InterPro" id="IPR047187">
    <property type="entry name" value="SF1_C_Upf1"/>
</dbReference>
<dbReference type="AlphaFoldDB" id="A0A413YT45"/>
<evidence type="ECO:0000256" key="2">
    <source>
        <dbReference type="ARBA" id="ARBA00022741"/>
    </source>
</evidence>
<evidence type="ECO:0000256" key="3">
    <source>
        <dbReference type="ARBA" id="ARBA00022801"/>
    </source>
</evidence>
<keyword evidence="2" id="KW-0547">Nucleotide-binding</keyword>
<proteinExistence type="inferred from homology"/>
<dbReference type="Pfam" id="PF13086">
    <property type="entry name" value="AAA_11"/>
    <property type="match status" value="1"/>
</dbReference>
<dbReference type="InterPro" id="IPR050534">
    <property type="entry name" value="Coronavir_polyprotein_1ab"/>
</dbReference>
<dbReference type="PANTHER" id="PTHR43788:SF8">
    <property type="entry name" value="DNA-BINDING PROTEIN SMUBP-2"/>
    <property type="match status" value="1"/>
</dbReference>
<dbReference type="GO" id="GO:0043139">
    <property type="term" value="F:5'-3' DNA helicase activity"/>
    <property type="evidence" value="ECO:0007669"/>
    <property type="project" value="TreeGrafter"/>
</dbReference>
<dbReference type="InterPro" id="IPR041679">
    <property type="entry name" value="DNA2/NAM7-like_C"/>
</dbReference>
<dbReference type="GO" id="GO:0005524">
    <property type="term" value="F:ATP binding"/>
    <property type="evidence" value="ECO:0007669"/>
    <property type="project" value="UniProtKB-KW"/>
</dbReference>
<evidence type="ECO:0000313" key="8">
    <source>
        <dbReference type="EMBL" id="RHC12252.1"/>
    </source>
</evidence>
<keyword evidence="3" id="KW-0378">Hydrolase</keyword>
<keyword evidence="6" id="KW-0175">Coiled coil</keyword>
<dbReference type="Pfam" id="PF13087">
    <property type="entry name" value="AAA_12"/>
    <property type="match status" value="1"/>
</dbReference>
<dbReference type="Proteomes" id="UP000283513">
    <property type="component" value="Unassembled WGS sequence"/>
</dbReference>
<organism evidence="8 9">
    <name type="scientific">Roseburia intestinalis</name>
    <dbReference type="NCBI Taxonomy" id="166486"/>
    <lineage>
        <taxon>Bacteria</taxon>
        <taxon>Bacillati</taxon>
        <taxon>Bacillota</taxon>
        <taxon>Clostridia</taxon>
        <taxon>Lachnospirales</taxon>
        <taxon>Lachnospiraceae</taxon>
        <taxon>Roseburia</taxon>
    </lineage>
</organism>
<dbReference type="InterPro" id="IPR027417">
    <property type="entry name" value="P-loop_NTPase"/>
</dbReference>
<dbReference type="GO" id="GO:0016787">
    <property type="term" value="F:hydrolase activity"/>
    <property type="evidence" value="ECO:0007669"/>
    <property type="project" value="UniProtKB-KW"/>
</dbReference>
<evidence type="ECO:0000256" key="4">
    <source>
        <dbReference type="ARBA" id="ARBA00022806"/>
    </source>
</evidence>
<comment type="caution">
    <text evidence="8">The sequence shown here is derived from an EMBL/GenBank/DDBJ whole genome shotgun (WGS) entry which is preliminary data.</text>
</comment>
<dbReference type="EMBL" id="QSHO01000029">
    <property type="protein sequence ID" value="RHC12252.1"/>
    <property type="molecule type" value="Genomic_DNA"/>
</dbReference>
<name>A0A413YT45_9FIRM</name>
<dbReference type="CDD" id="cd18808">
    <property type="entry name" value="SF1_C_Upf1"/>
    <property type="match status" value="1"/>
</dbReference>
<reference evidence="8 9" key="1">
    <citation type="submission" date="2018-08" db="EMBL/GenBank/DDBJ databases">
        <title>A genome reference for cultivated species of the human gut microbiota.</title>
        <authorList>
            <person name="Zou Y."/>
            <person name="Xue W."/>
            <person name="Luo G."/>
        </authorList>
    </citation>
    <scope>NUCLEOTIDE SEQUENCE [LARGE SCALE GENOMIC DNA]</scope>
    <source>
        <strain evidence="8 9">AM37-1AC</strain>
    </source>
</reference>
<evidence type="ECO:0000259" key="7">
    <source>
        <dbReference type="SMART" id="SM00382"/>
    </source>
</evidence>